<dbReference type="InterPro" id="IPR025662">
    <property type="entry name" value="Sigma_54_int_dom_ATP-bd_1"/>
</dbReference>
<dbReference type="InterPro" id="IPR003439">
    <property type="entry name" value="ABC_transporter-like_ATP-bd"/>
</dbReference>
<dbReference type="GO" id="GO:0016887">
    <property type="term" value="F:ATP hydrolysis activity"/>
    <property type="evidence" value="ECO:0007669"/>
    <property type="project" value="InterPro"/>
</dbReference>
<evidence type="ECO:0000259" key="5">
    <source>
        <dbReference type="PROSITE" id="PS50893"/>
    </source>
</evidence>
<dbReference type="PROSITE" id="PS50893">
    <property type="entry name" value="ABC_TRANSPORTER_2"/>
    <property type="match status" value="1"/>
</dbReference>
<evidence type="ECO:0000313" key="7">
    <source>
        <dbReference type="Proteomes" id="UP000092731"/>
    </source>
</evidence>
<evidence type="ECO:0000256" key="4">
    <source>
        <dbReference type="ARBA" id="ARBA00024725"/>
    </source>
</evidence>
<dbReference type="InterPro" id="IPR003593">
    <property type="entry name" value="AAA+_ATPase"/>
</dbReference>
<evidence type="ECO:0000313" key="6">
    <source>
        <dbReference type="EMBL" id="GAT77886.1"/>
    </source>
</evidence>
<dbReference type="Proteomes" id="UP000092731">
    <property type="component" value="Unassembled WGS sequence"/>
</dbReference>
<comment type="caution">
    <text evidence="6">The sequence shown here is derived from an EMBL/GenBank/DDBJ whole genome shotgun (WGS) entry which is preliminary data.</text>
</comment>
<keyword evidence="3 6" id="KW-0067">ATP-binding</keyword>
<dbReference type="PANTHER" id="PTHR43023">
    <property type="entry name" value="PROTEIN TRIGALACTOSYLDIACYLGLYCEROL 3, CHLOROPLASTIC"/>
    <property type="match status" value="1"/>
</dbReference>
<dbReference type="GO" id="GO:0005524">
    <property type="term" value="F:ATP binding"/>
    <property type="evidence" value="ECO:0007669"/>
    <property type="project" value="UniProtKB-KW"/>
</dbReference>
<feature type="domain" description="ABC transporter" evidence="5">
    <location>
        <begin position="15"/>
        <end position="247"/>
    </location>
</feature>
<evidence type="ECO:0000256" key="3">
    <source>
        <dbReference type="ARBA" id="ARBA00022840"/>
    </source>
</evidence>
<sequence length="250" mass="27764">MLLYFIRSINFMYCISLSDLHIAFHDHKILNGINLNVAYGESLVILGESGSGKSVLTKTILGLINPVSGKVIVDGIDVKHNKSLSKNFGVLFQNCALFDSLTVCENITFNFHYRFNYNKNSAREIAASGLNLVGLSNDVLDRYPIELSGGMKKRIALARAIVSEPKIIILDEPTSGLDPIMSDIVNDIIVKCHKKFKLTIITITHDISSAFKIASKIAVLYGGKIIICESVQDIKNTDNQYVRNFIHRNC</sequence>
<dbReference type="PROSITE" id="PS00211">
    <property type="entry name" value="ABC_TRANSPORTER_1"/>
    <property type="match status" value="1"/>
</dbReference>
<dbReference type="Gene3D" id="3.40.50.300">
    <property type="entry name" value="P-loop containing nucleotide triphosphate hydrolases"/>
    <property type="match status" value="1"/>
</dbReference>
<dbReference type="InterPro" id="IPR017871">
    <property type="entry name" value="ABC_transporter-like_CS"/>
</dbReference>
<keyword evidence="1" id="KW-0813">Transport</keyword>
<comment type="function">
    <text evidence="4">Part of an ABC transporter complex. Transmembrane domains (TMD) form a pore in the inner membrane and the ATP-binding domain (NBD) is responsible for energy generation.</text>
</comment>
<dbReference type="PROSITE" id="PS00675">
    <property type="entry name" value="SIGMA54_INTERACT_1"/>
    <property type="match status" value="1"/>
</dbReference>
<dbReference type="Pfam" id="PF00005">
    <property type="entry name" value="ABC_tran"/>
    <property type="match status" value="1"/>
</dbReference>
<dbReference type="PANTHER" id="PTHR43023:SF6">
    <property type="entry name" value="INTERMEMBRANE PHOSPHOLIPID TRANSPORT SYSTEM ATP-BINDING PROTEIN MLAF"/>
    <property type="match status" value="1"/>
</dbReference>
<evidence type="ECO:0000256" key="1">
    <source>
        <dbReference type="ARBA" id="ARBA00022448"/>
    </source>
</evidence>
<protein>
    <submittedName>
        <fullName evidence="6">Ribonucleotide ABC transporter ATP-binding protein</fullName>
    </submittedName>
</protein>
<dbReference type="SUPFAM" id="SSF52540">
    <property type="entry name" value="P-loop containing nucleoside triphosphate hydrolases"/>
    <property type="match status" value="1"/>
</dbReference>
<accession>A0A170SCQ7</accession>
<proteinExistence type="predicted"/>
<keyword evidence="2" id="KW-0547">Nucleotide-binding</keyword>
<gene>
    <name evidence="6" type="primary">mkl</name>
    <name evidence="6" type="ORF">EHRUM3_00860</name>
</gene>
<reference evidence="7" key="1">
    <citation type="submission" date="2016-05" db="EMBL/GenBank/DDBJ databases">
        <title>Draft genome sequences of four strains of Ehrlichia ruminantium, a tick-borne pathogen of ruminants, isolated from Zimbabwe, The Gambia and Ghana.</title>
        <authorList>
            <person name="Nakao R."/>
            <person name="Jongejan F."/>
            <person name="Sugimoto C."/>
        </authorList>
    </citation>
    <scope>NUCLEOTIDE SEQUENCE [LARGE SCALE GENOMIC DNA]</scope>
    <source>
        <strain evidence="7">Pokoase 417</strain>
    </source>
</reference>
<dbReference type="AlphaFoldDB" id="A0A170SCQ7"/>
<organism evidence="6 7">
    <name type="scientific">Ehrlichia ruminantium</name>
    <name type="common">heartwater rickettsia</name>
    <name type="synonym">Cowdria ruminantium</name>
    <dbReference type="NCBI Taxonomy" id="779"/>
    <lineage>
        <taxon>Bacteria</taxon>
        <taxon>Pseudomonadati</taxon>
        <taxon>Pseudomonadota</taxon>
        <taxon>Alphaproteobacteria</taxon>
        <taxon>Rickettsiales</taxon>
        <taxon>Anaplasmataceae</taxon>
        <taxon>Ehrlichia</taxon>
    </lineage>
</organism>
<dbReference type="EMBL" id="BDDM01000023">
    <property type="protein sequence ID" value="GAT77886.1"/>
    <property type="molecule type" value="Genomic_DNA"/>
</dbReference>
<evidence type="ECO:0000256" key="2">
    <source>
        <dbReference type="ARBA" id="ARBA00022741"/>
    </source>
</evidence>
<dbReference type="InterPro" id="IPR027417">
    <property type="entry name" value="P-loop_NTPase"/>
</dbReference>
<name>A0A170SCQ7_EHRRU</name>
<dbReference type="SMART" id="SM00382">
    <property type="entry name" value="AAA"/>
    <property type="match status" value="1"/>
</dbReference>